<feature type="domain" description="Solute-binding protein family 5" evidence="3">
    <location>
        <begin position="96"/>
        <end position="491"/>
    </location>
</feature>
<feature type="compositionally biased region" description="Low complexity" evidence="1">
    <location>
        <begin position="379"/>
        <end position="390"/>
    </location>
</feature>
<dbReference type="Gene3D" id="3.40.190.10">
    <property type="entry name" value="Periplasmic binding protein-like II"/>
    <property type="match status" value="1"/>
</dbReference>
<name>A0ABT1PF72_9ACTN</name>
<comment type="caution">
    <text evidence="4">The sequence shown here is derived from an EMBL/GenBank/DDBJ whole genome shotgun (WGS) entry which is preliminary data.</text>
</comment>
<reference evidence="4 5" key="1">
    <citation type="submission" date="2022-06" db="EMBL/GenBank/DDBJ databases">
        <title>Draft genome sequence of type strain Streptomyces rubrisoli DSM 42083.</title>
        <authorList>
            <person name="Duangmal K."/>
            <person name="Klaysubun C."/>
        </authorList>
    </citation>
    <scope>NUCLEOTIDE SEQUENCE [LARGE SCALE GENOMIC DNA]</scope>
    <source>
        <strain evidence="4 5">DSM 42083</strain>
    </source>
</reference>
<dbReference type="PROSITE" id="PS51257">
    <property type="entry name" value="PROKAR_LIPOPROTEIN"/>
    <property type="match status" value="1"/>
</dbReference>
<dbReference type="RefSeq" id="WP_255929606.1">
    <property type="nucleotide sequence ID" value="NZ_JANFNH010000022.1"/>
</dbReference>
<dbReference type="SUPFAM" id="SSF53850">
    <property type="entry name" value="Periplasmic binding protein-like II"/>
    <property type="match status" value="1"/>
</dbReference>
<protein>
    <submittedName>
        <fullName evidence="4">ABC transporter family substrate-binding protein</fullName>
    </submittedName>
</protein>
<dbReference type="PIRSF" id="PIRSF002741">
    <property type="entry name" value="MppA"/>
    <property type="match status" value="1"/>
</dbReference>
<dbReference type="PANTHER" id="PTHR30290">
    <property type="entry name" value="PERIPLASMIC BINDING COMPONENT OF ABC TRANSPORTER"/>
    <property type="match status" value="1"/>
</dbReference>
<evidence type="ECO:0000256" key="2">
    <source>
        <dbReference type="SAM" id="SignalP"/>
    </source>
</evidence>
<keyword evidence="2" id="KW-0732">Signal</keyword>
<dbReference type="InterPro" id="IPR039424">
    <property type="entry name" value="SBP_5"/>
</dbReference>
<evidence type="ECO:0000256" key="1">
    <source>
        <dbReference type="SAM" id="MobiDB-lite"/>
    </source>
</evidence>
<evidence type="ECO:0000313" key="5">
    <source>
        <dbReference type="Proteomes" id="UP001206206"/>
    </source>
</evidence>
<dbReference type="CDD" id="cd08501">
    <property type="entry name" value="PBP2_Lpqw"/>
    <property type="match status" value="1"/>
</dbReference>
<dbReference type="PANTHER" id="PTHR30290:SF65">
    <property type="entry name" value="MONOACYL PHOSPHATIDYLINOSITOL TETRAMANNOSIDE-BINDING PROTEIN LPQW-RELATED"/>
    <property type="match status" value="1"/>
</dbReference>
<feature type="chain" id="PRO_5045759606" evidence="2">
    <location>
        <begin position="31"/>
        <end position="590"/>
    </location>
</feature>
<dbReference type="Gene3D" id="3.10.105.10">
    <property type="entry name" value="Dipeptide-binding Protein, Domain 3"/>
    <property type="match status" value="1"/>
</dbReference>
<dbReference type="Gene3D" id="3.90.76.10">
    <property type="entry name" value="Dipeptide-binding Protein, Domain 1"/>
    <property type="match status" value="1"/>
</dbReference>
<dbReference type="Proteomes" id="UP001206206">
    <property type="component" value="Unassembled WGS sequence"/>
</dbReference>
<feature type="region of interest" description="Disordered" evidence="1">
    <location>
        <begin position="379"/>
        <end position="418"/>
    </location>
</feature>
<evidence type="ECO:0000313" key="4">
    <source>
        <dbReference type="EMBL" id="MCQ4044019.1"/>
    </source>
</evidence>
<accession>A0ABT1PF72</accession>
<gene>
    <name evidence="4" type="ORF">NON19_18800</name>
</gene>
<dbReference type="EMBL" id="JANFNH010000022">
    <property type="protein sequence ID" value="MCQ4044019.1"/>
    <property type="molecule type" value="Genomic_DNA"/>
</dbReference>
<feature type="signal peptide" evidence="2">
    <location>
        <begin position="1"/>
        <end position="30"/>
    </location>
</feature>
<dbReference type="Pfam" id="PF00496">
    <property type="entry name" value="SBP_bac_5"/>
    <property type="match status" value="1"/>
</dbReference>
<dbReference type="InterPro" id="IPR030678">
    <property type="entry name" value="Peptide/Ni-bd"/>
</dbReference>
<dbReference type="InterPro" id="IPR000914">
    <property type="entry name" value="SBP_5_dom"/>
</dbReference>
<organism evidence="4 5">
    <name type="scientific">Streptantibioticus rubrisoli</name>
    <dbReference type="NCBI Taxonomy" id="1387313"/>
    <lineage>
        <taxon>Bacteria</taxon>
        <taxon>Bacillati</taxon>
        <taxon>Actinomycetota</taxon>
        <taxon>Actinomycetes</taxon>
        <taxon>Kitasatosporales</taxon>
        <taxon>Streptomycetaceae</taxon>
        <taxon>Streptantibioticus</taxon>
    </lineage>
</organism>
<keyword evidence="5" id="KW-1185">Reference proteome</keyword>
<proteinExistence type="predicted"/>
<sequence length="590" mass="62400">MSRTVVGTIALAAVVSAAAAGCSTSSGASAAPAVDVATVARPAVRDGGTLRWAVDDVPGTLNTFQSAADPQTERIAGAVLPALFTVDGRGRPQRDPDYLESATVVSRSPQVVLYRLNPRAVWSDGRAISADDFAAQWRALNGTNSAYWSAHNDGYDRISEVRRGADAHEVKVTFNRPMATWRSLFTPLYPKEVTGTPDAFNDGSRAALPVTAGPFSVQSVDARRGTVTLVRAARWWGERAKLDRLVFTAVPSARRAAALAAGRVDVAEVAPQALGAVSRDRRLVVHRAFDASYTQLTLNGGSGPLTDERVRRAVARAIDRKAIAQQVLRPAGLPAAPLGNHLVLASQDGYQDNSSAIGGTDVKTAQALLADAGWQSGKANAAHNAAPGPGQVRPASTAQGGGKVARTETVEPATVRTDRSGHPLTLQFVLPQHDATLGAVGDRIARMLAGIGVRTQLTKVSDRSFFQDQIASGDFDLALYSWPGTAFPATDARPLYAKPEPGADGSLVVQQNYARVGTDLIDRLLDQAGAELNPGKAADLTKRADARIWAAAGAIPLYQRPELVAERTDVANVGAFGFQTPRYQNIGFRR</sequence>
<evidence type="ECO:0000259" key="3">
    <source>
        <dbReference type="Pfam" id="PF00496"/>
    </source>
</evidence>